<name>A0A8B8BV34_CRAVI</name>
<proteinExistence type="predicted"/>
<dbReference type="PANTHER" id="PTHR23247:SF2">
    <property type="entry name" value="COILED-COIL DOMAIN-CONTAINING PROTEIN 34"/>
    <property type="match status" value="1"/>
</dbReference>
<accession>A0A8B8BV34</accession>
<feature type="compositionally biased region" description="Basic and acidic residues" evidence="1">
    <location>
        <begin position="61"/>
        <end position="80"/>
    </location>
</feature>
<dbReference type="AlphaFoldDB" id="A0A8B8BV34"/>
<evidence type="ECO:0000313" key="3">
    <source>
        <dbReference type="Proteomes" id="UP000694844"/>
    </source>
</evidence>
<sequence length="349" mass="42014">MNTRPRPVTATVTKPKWMEPHVIPRRSRSLESNGSTASLTSVLDHDSYESPDLSEDEWERDEFRRNVENEEKTVEQDRRTARNRPSSCKARALAKSQDRVKVQRKNRITAHQRDRFSEYDTTSGQSENMDTGLSPWEQWLIQKTKEERVKRQQMKKHKVEVREQKEQKAKEKIQKEVKAEEKRTEWLKQKNYEETLRKKLEKQRIKTEAEIKAQQNMITKMKAERKFEEWKEKKDNMEREKKEQEIQKKREIELEEKCKKIKAQQKYEEWLRSAKNRPKSAQSFGYSGGKLTEMQHLTWSYHDTGAYPAPTYYNPIPWHPNPIPKTQKTERSKSRPRSKKYVWNPDKYF</sequence>
<keyword evidence="3" id="KW-1185">Reference proteome</keyword>
<organism evidence="3 4">
    <name type="scientific">Crassostrea virginica</name>
    <name type="common">Eastern oyster</name>
    <dbReference type="NCBI Taxonomy" id="6565"/>
    <lineage>
        <taxon>Eukaryota</taxon>
        <taxon>Metazoa</taxon>
        <taxon>Spiralia</taxon>
        <taxon>Lophotrochozoa</taxon>
        <taxon>Mollusca</taxon>
        <taxon>Bivalvia</taxon>
        <taxon>Autobranchia</taxon>
        <taxon>Pteriomorphia</taxon>
        <taxon>Ostreida</taxon>
        <taxon>Ostreoidea</taxon>
        <taxon>Ostreidae</taxon>
        <taxon>Crassostrea</taxon>
    </lineage>
</organism>
<reference evidence="4" key="1">
    <citation type="submission" date="2025-08" db="UniProtKB">
        <authorList>
            <consortium name="RefSeq"/>
        </authorList>
    </citation>
    <scope>IDENTIFICATION</scope>
    <source>
        <tissue evidence="4">Whole sample</tissue>
    </source>
</reference>
<feature type="region of interest" description="Disordered" evidence="1">
    <location>
        <begin position="315"/>
        <end position="349"/>
    </location>
</feature>
<protein>
    <submittedName>
        <fullName evidence="4">Coiled-coil domain-containing protein 34-like isoform X1</fullName>
    </submittedName>
</protein>
<dbReference type="Proteomes" id="UP000694844">
    <property type="component" value="Chromosome 9"/>
</dbReference>
<dbReference type="Pfam" id="PF13904">
    <property type="entry name" value="CCDC34"/>
    <property type="match status" value="1"/>
</dbReference>
<dbReference type="KEGG" id="cvn:111113325"/>
<dbReference type="InterPro" id="IPR025259">
    <property type="entry name" value="CCDC34/181"/>
</dbReference>
<dbReference type="GeneID" id="111113325"/>
<evidence type="ECO:0000313" key="4">
    <source>
        <dbReference type="RefSeq" id="XP_022307222.1"/>
    </source>
</evidence>
<feature type="compositionally biased region" description="Polar residues" evidence="1">
    <location>
        <begin position="30"/>
        <end position="41"/>
    </location>
</feature>
<gene>
    <name evidence="4" type="primary">LOC111113325</name>
</gene>
<dbReference type="OrthoDB" id="5981665at2759"/>
<evidence type="ECO:0000256" key="1">
    <source>
        <dbReference type="SAM" id="MobiDB-lite"/>
    </source>
</evidence>
<feature type="region of interest" description="Disordered" evidence="1">
    <location>
        <begin position="151"/>
        <end position="175"/>
    </location>
</feature>
<feature type="domain" description="Coiled-coil" evidence="2">
    <location>
        <begin position="133"/>
        <end position="318"/>
    </location>
</feature>
<evidence type="ECO:0000259" key="2">
    <source>
        <dbReference type="Pfam" id="PF13904"/>
    </source>
</evidence>
<feature type="compositionally biased region" description="Polar residues" evidence="1">
    <location>
        <begin position="119"/>
        <end position="131"/>
    </location>
</feature>
<dbReference type="PANTHER" id="PTHR23247">
    <property type="entry name" value="NY-REN-41 ANTIGEN L15 -RELATED"/>
    <property type="match status" value="1"/>
</dbReference>
<feature type="compositionally biased region" description="Basic and acidic residues" evidence="1">
    <location>
        <begin position="160"/>
        <end position="175"/>
    </location>
</feature>
<dbReference type="InterPro" id="IPR045323">
    <property type="entry name" value="CCDC34"/>
</dbReference>
<dbReference type="RefSeq" id="XP_022307222.1">
    <property type="nucleotide sequence ID" value="XM_022451514.1"/>
</dbReference>
<feature type="region of interest" description="Disordered" evidence="1">
    <location>
        <begin position="1"/>
        <end position="131"/>
    </location>
</feature>